<sequence>MHEQRSKLSQVSQGEDDRAIPAAPSAIINNYYISGGSGGSGGRGGETGGSGGTGEGPRFIYKTYIGYQSRPEGILPRRSELPDDRWVASIVEKIISDRETSATQLRPLDNTLLIRLDYARLIPSRANLNFLRRLICSLSVLSADEQAMIRGDMAALLPVLTTTAVTDIERTTFALSGLAAAINPTTAIGLYTQTLILYIAAYIIWRLVVQITRSIPSAPGIDTKHTIVVIDILGLEFRLPLERCVTFEDFHSLMVERASERRNKSAAKYVLSRAYEVTDGSNSAVIYPHIWARKIRAGIKLEMAVLLHRRSVTCPWCGQENTQALWIHWYVPINSITPS</sequence>
<organism evidence="2 3">
    <name type="scientific">Mycena metata</name>
    <dbReference type="NCBI Taxonomy" id="1033252"/>
    <lineage>
        <taxon>Eukaryota</taxon>
        <taxon>Fungi</taxon>
        <taxon>Dikarya</taxon>
        <taxon>Basidiomycota</taxon>
        <taxon>Agaricomycotina</taxon>
        <taxon>Agaricomycetes</taxon>
        <taxon>Agaricomycetidae</taxon>
        <taxon>Agaricales</taxon>
        <taxon>Marasmiineae</taxon>
        <taxon>Mycenaceae</taxon>
        <taxon>Mycena</taxon>
    </lineage>
</organism>
<dbReference type="EMBL" id="JARKIB010000042">
    <property type="protein sequence ID" value="KAJ7758360.1"/>
    <property type="molecule type" value="Genomic_DNA"/>
</dbReference>
<proteinExistence type="predicted"/>
<accession>A0AAD7J6T8</accession>
<feature type="domain" description="Ubiquitin-like" evidence="1">
    <location>
        <begin position="224"/>
        <end position="308"/>
    </location>
</feature>
<dbReference type="InterPro" id="IPR054464">
    <property type="entry name" value="ULD_fung"/>
</dbReference>
<keyword evidence="3" id="KW-1185">Reference proteome</keyword>
<dbReference type="Proteomes" id="UP001215598">
    <property type="component" value="Unassembled WGS sequence"/>
</dbReference>
<protein>
    <recommendedName>
        <fullName evidence="1">Ubiquitin-like domain-containing protein</fullName>
    </recommendedName>
</protein>
<dbReference type="AlphaFoldDB" id="A0AAD7J6T8"/>
<gene>
    <name evidence="2" type="ORF">B0H16DRAFT_650963</name>
</gene>
<name>A0AAD7J6T8_9AGAR</name>
<evidence type="ECO:0000313" key="2">
    <source>
        <dbReference type="EMBL" id="KAJ7758360.1"/>
    </source>
</evidence>
<evidence type="ECO:0000259" key="1">
    <source>
        <dbReference type="Pfam" id="PF22893"/>
    </source>
</evidence>
<reference evidence="2" key="1">
    <citation type="submission" date="2023-03" db="EMBL/GenBank/DDBJ databases">
        <title>Massive genome expansion in bonnet fungi (Mycena s.s.) driven by repeated elements and novel gene families across ecological guilds.</title>
        <authorList>
            <consortium name="Lawrence Berkeley National Laboratory"/>
            <person name="Harder C.B."/>
            <person name="Miyauchi S."/>
            <person name="Viragh M."/>
            <person name="Kuo A."/>
            <person name="Thoen E."/>
            <person name="Andreopoulos B."/>
            <person name="Lu D."/>
            <person name="Skrede I."/>
            <person name="Drula E."/>
            <person name="Henrissat B."/>
            <person name="Morin E."/>
            <person name="Kohler A."/>
            <person name="Barry K."/>
            <person name="LaButti K."/>
            <person name="Morin E."/>
            <person name="Salamov A."/>
            <person name="Lipzen A."/>
            <person name="Mereny Z."/>
            <person name="Hegedus B."/>
            <person name="Baldrian P."/>
            <person name="Stursova M."/>
            <person name="Weitz H."/>
            <person name="Taylor A."/>
            <person name="Grigoriev I.V."/>
            <person name="Nagy L.G."/>
            <person name="Martin F."/>
            <person name="Kauserud H."/>
        </authorList>
    </citation>
    <scope>NUCLEOTIDE SEQUENCE</scope>
    <source>
        <strain evidence="2">CBHHK182m</strain>
    </source>
</reference>
<evidence type="ECO:0000313" key="3">
    <source>
        <dbReference type="Proteomes" id="UP001215598"/>
    </source>
</evidence>
<dbReference type="Pfam" id="PF22893">
    <property type="entry name" value="ULD_2"/>
    <property type="match status" value="1"/>
</dbReference>
<comment type="caution">
    <text evidence="2">The sequence shown here is derived from an EMBL/GenBank/DDBJ whole genome shotgun (WGS) entry which is preliminary data.</text>
</comment>